<reference evidence="6" key="1">
    <citation type="submission" date="2009-10" db="EMBL/GenBank/DDBJ databases">
        <title>Diversity of trophic interactions inside an arsenic-rich microbial ecosystem.</title>
        <authorList>
            <person name="Bertin P.N."/>
            <person name="Heinrich-Salmeron A."/>
            <person name="Pelletier E."/>
            <person name="Goulhen-Chollet F."/>
            <person name="Arsene-Ploetze F."/>
            <person name="Gallien S."/>
            <person name="Calteau A."/>
            <person name="Vallenet D."/>
            <person name="Casiot C."/>
            <person name="Chane-Woon-Ming B."/>
            <person name="Giloteaux L."/>
            <person name="Barakat M."/>
            <person name="Bonnefoy V."/>
            <person name="Bruneel O."/>
            <person name="Chandler M."/>
            <person name="Cleiss J."/>
            <person name="Duran R."/>
            <person name="Elbaz-Poulichet F."/>
            <person name="Fonknechten N."/>
            <person name="Lauga B."/>
            <person name="Mornico D."/>
            <person name="Ortet P."/>
            <person name="Schaeffer C."/>
            <person name="Siguier P."/>
            <person name="Alexander Thil Smith A."/>
            <person name="Van Dorsselaer A."/>
            <person name="Weissenbach J."/>
            <person name="Medigue C."/>
            <person name="Le Paslier D."/>
        </authorList>
    </citation>
    <scope>NUCLEOTIDE SEQUENCE</scope>
</reference>
<evidence type="ECO:0000259" key="5">
    <source>
        <dbReference type="Pfam" id="PF01370"/>
    </source>
</evidence>
<dbReference type="GO" id="GO:0033320">
    <property type="term" value="P:UDP-D-xylose biosynthetic process"/>
    <property type="evidence" value="ECO:0007669"/>
    <property type="project" value="UniProtKB-UniPathway"/>
</dbReference>
<comment type="caution">
    <text evidence="6">The sequence shown here is derived from an EMBL/GenBank/DDBJ whole genome shotgun (WGS) entry which is preliminary data.</text>
</comment>
<evidence type="ECO:0000256" key="3">
    <source>
        <dbReference type="ARBA" id="ARBA00023027"/>
    </source>
</evidence>
<dbReference type="GO" id="GO:0042732">
    <property type="term" value="P:D-xylose metabolic process"/>
    <property type="evidence" value="ECO:0007669"/>
    <property type="project" value="InterPro"/>
</dbReference>
<dbReference type="InterPro" id="IPR001509">
    <property type="entry name" value="Epimerase_deHydtase"/>
</dbReference>
<evidence type="ECO:0000256" key="4">
    <source>
        <dbReference type="ARBA" id="ARBA00023239"/>
    </source>
</evidence>
<sequence length="324" mass="35123">MRVLVTGGAGFIGSHLCDALLDGGHEIVALDDLSTGNLANLIGALARPGSKFVHGDIRDALLVERAMEGCDAVVHLAARIGLRVIVESPFDTLDVNARGTESVIQAALKRKTPILITSTSEVYGHSTKIPSSESDPICFGSPTIGRWSYACAKAYDEFYSLALQRERGLPVVVVRLFNTVGARQSGRYGMVVPRLTAQAIADESLTVYGDGTQTRCFCSVRDVTDALMAILLRVEALAGEVFNIGNPSEMTIFDLAKRILDRSKSKSTIEFVPFALAYPEGFEEIMRRVPDISKARRAISFEPKIPLDDILDDVIAGIRAPARR</sequence>
<dbReference type="Pfam" id="PF01370">
    <property type="entry name" value="Epimerase"/>
    <property type="match status" value="1"/>
</dbReference>
<gene>
    <name evidence="6" type="ORF">CARN4_2173</name>
</gene>
<evidence type="ECO:0000256" key="1">
    <source>
        <dbReference type="ARBA" id="ARBA00001911"/>
    </source>
</evidence>
<organism evidence="6">
    <name type="scientific">mine drainage metagenome</name>
    <dbReference type="NCBI Taxonomy" id="410659"/>
    <lineage>
        <taxon>unclassified sequences</taxon>
        <taxon>metagenomes</taxon>
        <taxon>ecological metagenomes</taxon>
    </lineage>
</organism>
<dbReference type="PANTHER" id="PTHR43078">
    <property type="entry name" value="UDP-GLUCURONIC ACID DECARBOXYLASE-RELATED"/>
    <property type="match status" value="1"/>
</dbReference>
<name>E6Q419_9ZZZZ</name>
<dbReference type="SUPFAM" id="SSF51735">
    <property type="entry name" value="NAD(P)-binding Rossmann-fold domains"/>
    <property type="match status" value="1"/>
</dbReference>
<accession>E6Q419</accession>
<dbReference type="InterPro" id="IPR036291">
    <property type="entry name" value="NAD(P)-bd_dom_sf"/>
</dbReference>
<dbReference type="Gene3D" id="3.40.50.720">
    <property type="entry name" value="NAD(P)-binding Rossmann-like Domain"/>
    <property type="match status" value="1"/>
</dbReference>
<keyword evidence="2" id="KW-0210">Decarboxylase</keyword>
<feature type="domain" description="NAD-dependent epimerase/dehydratase" evidence="5">
    <location>
        <begin position="3"/>
        <end position="245"/>
    </location>
</feature>
<dbReference type="PANTHER" id="PTHR43078:SF6">
    <property type="entry name" value="UDP-GLUCURONIC ACID DECARBOXYLASE 1"/>
    <property type="match status" value="1"/>
</dbReference>
<dbReference type="GO" id="GO:0048040">
    <property type="term" value="F:UDP-glucuronate decarboxylase activity"/>
    <property type="evidence" value="ECO:0007669"/>
    <property type="project" value="TreeGrafter"/>
</dbReference>
<evidence type="ECO:0000256" key="2">
    <source>
        <dbReference type="ARBA" id="ARBA00022793"/>
    </source>
</evidence>
<dbReference type="AlphaFoldDB" id="E6Q419"/>
<proteinExistence type="predicted"/>
<dbReference type="EMBL" id="CABO01000028">
    <property type="protein sequence ID" value="CBI01978.1"/>
    <property type="molecule type" value="Genomic_DNA"/>
</dbReference>
<evidence type="ECO:0000313" key="6">
    <source>
        <dbReference type="EMBL" id="CBI01978.1"/>
    </source>
</evidence>
<dbReference type="InterPro" id="IPR044516">
    <property type="entry name" value="UXS-like"/>
</dbReference>
<keyword evidence="3" id="KW-0520">NAD</keyword>
<dbReference type="UniPathway" id="UPA00796">
    <property type="reaction ID" value="UER00771"/>
</dbReference>
<keyword evidence="4" id="KW-0456">Lyase</keyword>
<dbReference type="GO" id="GO:0070403">
    <property type="term" value="F:NAD+ binding"/>
    <property type="evidence" value="ECO:0007669"/>
    <property type="project" value="InterPro"/>
</dbReference>
<comment type="cofactor">
    <cofactor evidence="1">
        <name>NAD(+)</name>
        <dbReference type="ChEBI" id="CHEBI:57540"/>
    </cofactor>
</comment>
<protein>
    <submittedName>
        <fullName evidence="6">NAD-dependent epimerase/dehydratase</fullName>
    </submittedName>
</protein>
<dbReference type="GO" id="GO:0005737">
    <property type="term" value="C:cytoplasm"/>
    <property type="evidence" value="ECO:0007669"/>
    <property type="project" value="TreeGrafter"/>
</dbReference>